<feature type="compositionally biased region" description="Basic and acidic residues" evidence="7">
    <location>
        <begin position="35"/>
        <end position="47"/>
    </location>
</feature>
<evidence type="ECO:0000256" key="4">
    <source>
        <dbReference type="ARBA" id="ARBA00022552"/>
    </source>
</evidence>
<dbReference type="RefSeq" id="XP_002548038.1">
    <property type="nucleotide sequence ID" value="XM_002547992.1"/>
</dbReference>
<sequence length="211" mass="23976">MAGSQLKQLKAALKEKGLIGQTNTSKKNKKSKTSKRNETNRDDRQQKLEEIREQFNKFDQRINRSKHDISIVHQGKFVKVGSKQHNAIATKNGAMQKQMKMQYDLEKRQNGKTGGILDKRFGENDSHLSKEEKMLARFTKERQAASSKKRNVFSLASDDEQSDDDYDDDDNGGFQLTHGGNALSLNDEESVKYVDEDSLEPPRKKSKNGSP</sequence>
<dbReference type="OrthoDB" id="5424813at2759"/>
<evidence type="ECO:0000256" key="1">
    <source>
        <dbReference type="ARBA" id="ARBA00004604"/>
    </source>
</evidence>
<dbReference type="GeneID" id="8301776"/>
<organism evidence="8 9">
    <name type="scientific">Candida tropicalis (strain ATCC MYA-3404 / T1)</name>
    <name type="common">Yeast</name>
    <dbReference type="NCBI Taxonomy" id="294747"/>
    <lineage>
        <taxon>Eukaryota</taxon>
        <taxon>Fungi</taxon>
        <taxon>Dikarya</taxon>
        <taxon>Ascomycota</taxon>
        <taxon>Saccharomycotina</taxon>
        <taxon>Pichiomycetes</taxon>
        <taxon>Debaryomycetaceae</taxon>
        <taxon>Candida/Lodderomyces clade</taxon>
        <taxon>Candida</taxon>
    </lineage>
</organism>
<proteinExistence type="inferred from homology"/>
<dbReference type="Pfam" id="PF04147">
    <property type="entry name" value="Nop14"/>
    <property type="match status" value="1"/>
</dbReference>
<dbReference type="GO" id="GO:0032040">
    <property type="term" value="C:small-subunit processome"/>
    <property type="evidence" value="ECO:0007669"/>
    <property type="project" value="InterPro"/>
</dbReference>
<feature type="region of interest" description="Disordered" evidence="7">
    <location>
        <begin position="1"/>
        <end position="47"/>
    </location>
</feature>
<protein>
    <submittedName>
        <fullName evidence="8">Uncharacterized protein</fullName>
    </submittedName>
</protein>
<dbReference type="eggNOG" id="KOG2147">
    <property type="taxonomic scope" value="Eukaryota"/>
</dbReference>
<evidence type="ECO:0000313" key="9">
    <source>
        <dbReference type="Proteomes" id="UP000002037"/>
    </source>
</evidence>
<evidence type="ECO:0000256" key="2">
    <source>
        <dbReference type="ARBA" id="ARBA00007466"/>
    </source>
</evidence>
<keyword evidence="4" id="KW-0698">rRNA processing</keyword>
<keyword evidence="5" id="KW-0539">Nucleus</keyword>
<evidence type="ECO:0000256" key="7">
    <source>
        <dbReference type="SAM" id="MobiDB-lite"/>
    </source>
</evidence>
<evidence type="ECO:0000313" key="8">
    <source>
        <dbReference type="EMBL" id="EER33517.1"/>
    </source>
</evidence>
<evidence type="ECO:0000256" key="3">
    <source>
        <dbReference type="ARBA" id="ARBA00022517"/>
    </source>
</evidence>
<dbReference type="GO" id="GO:0030490">
    <property type="term" value="P:maturation of SSU-rRNA"/>
    <property type="evidence" value="ECO:0007669"/>
    <property type="project" value="TreeGrafter"/>
</dbReference>
<evidence type="ECO:0000256" key="6">
    <source>
        <dbReference type="ARBA" id="ARBA00024695"/>
    </source>
</evidence>
<gene>
    <name evidence="8" type="ORF">CTRG_02335</name>
</gene>
<dbReference type="AlphaFoldDB" id="C5MA23"/>
<dbReference type="PANTHER" id="PTHR23183:SF0">
    <property type="entry name" value="NUCLEOLAR PROTEIN 14"/>
    <property type="match status" value="1"/>
</dbReference>
<feature type="compositionally biased region" description="Basic and acidic residues" evidence="7">
    <location>
        <begin position="117"/>
        <end position="143"/>
    </location>
</feature>
<name>C5MA23_CANTT</name>
<dbReference type="STRING" id="294747.C5MA23"/>
<dbReference type="GO" id="GO:0030692">
    <property type="term" value="C:Noc4p-Nop14p complex"/>
    <property type="evidence" value="ECO:0007669"/>
    <property type="project" value="TreeGrafter"/>
</dbReference>
<dbReference type="HOGENOM" id="CLU_1237594_0_0_1"/>
<dbReference type="EMBL" id="GG692397">
    <property type="protein sequence ID" value="EER33517.1"/>
    <property type="molecule type" value="Genomic_DNA"/>
</dbReference>
<keyword evidence="9" id="KW-1185">Reference proteome</keyword>
<feature type="compositionally biased region" description="Acidic residues" evidence="7">
    <location>
        <begin position="157"/>
        <end position="171"/>
    </location>
</feature>
<dbReference type="InterPro" id="IPR007276">
    <property type="entry name" value="Nop14"/>
</dbReference>
<dbReference type="KEGG" id="ctp:CTRG_02335"/>
<reference evidence="8 9" key="1">
    <citation type="journal article" date="2009" name="Nature">
        <title>Evolution of pathogenicity and sexual reproduction in eight Candida genomes.</title>
        <authorList>
            <person name="Butler G."/>
            <person name="Rasmussen M.D."/>
            <person name="Lin M.F."/>
            <person name="Santos M.A."/>
            <person name="Sakthikumar S."/>
            <person name="Munro C.A."/>
            <person name="Rheinbay E."/>
            <person name="Grabherr M."/>
            <person name="Forche A."/>
            <person name="Reedy J.L."/>
            <person name="Agrafioti I."/>
            <person name="Arnaud M.B."/>
            <person name="Bates S."/>
            <person name="Brown A.J."/>
            <person name="Brunke S."/>
            <person name="Costanzo M.C."/>
            <person name="Fitzpatrick D.A."/>
            <person name="de Groot P.W."/>
            <person name="Harris D."/>
            <person name="Hoyer L.L."/>
            <person name="Hube B."/>
            <person name="Klis F.M."/>
            <person name="Kodira C."/>
            <person name="Lennard N."/>
            <person name="Logue M.E."/>
            <person name="Martin R."/>
            <person name="Neiman A.M."/>
            <person name="Nikolaou E."/>
            <person name="Quail M.A."/>
            <person name="Quinn J."/>
            <person name="Santos M.C."/>
            <person name="Schmitzberger F.F."/>
            <person name="Sherlock G."/>
            <person name="Shah P."/>
            <person name="Silverstein K.A."/>
            <person name="Skrzypek M.S."/>
            <person name="Soll D."/>
            <person name="Staggs R."/>
            <person name="Stansfield I."/>
            <person name="Stumpf M.P."/>
            <person name="Sudbery P.E."/>
            <person name="Srikantha T."/>
            <person name="Zeng Q."/>
            <person name="Berman J."/>
            <person name="Berriman M."/>
            <person name="Heitman J."/>
            <person name="Gow N.A."/>
            <person name="Lorenz M.C."/>
            <person name="Birren B.W."/>
            <person name="Kellis M."/>
            <person name="Cuomo C.A."/>
        </authorList>
    </citation>
    <scope>NUCLEOTIDE SEQUENCE [LARGE SCALE GENOMIC DNA]</scope>
    <source>
        <strain evidence="9">ATCC MYA-3404 / T1</strain>
    </source>
</reference>
<dbReference type="Proteomes" id="UP000002037">
    <property type="component" value="Unassembled WGS sequence"/>
</dbReference>
<dbReference type="VEuPathDB" id="FungiDB:CTRG_02335"/>
<comment type="function">
    <text evidence="6">Involved in nucleolar processing of pre-18S ribosomal RNA. Has a role in the nuclear export of 40S pre-ribosomal subunit to the cytoplasm.</text>
</comment>
<comment type="similarity">
    <text evidence="2">Belongs to the NOP14 family.</text>
</comment>
<comment type="subcellular location">
    <subcellularLocation>
        <location evidence="1">Nucleus</location>
        <location evidence="1">Nucleolus</location>
    </subcellularLocation>
</comment>
<feature type="region of interest" description="Disordered" evidence="7">
    <location>
        <begin position="107"/>
        <end position="211"/>
    </location>
</feature>
<accession>C5MA23</accession>
<dbReference type="PANTHER" id="PTHR23183">
    <property type="entry name" value="NOP14"/>
    <property type="match status" value="1"/>
</dbReference>
<evidence type="ECO:0000256" key="5">
    <source>
        <dbReference type="ARBA" id="ARBA00023242"/>
    </source>
</evidence>
<keyword evidence="3" id="KW-0690">Ribosome biogenesis</keyword>
<feature type="compositionally biased region" description="Low complexity" evidence="7">
    <location>
        <begin position="1"/>
        <end position="11"/>
    </location>
</feature>
<feature type="compositionally biased region" description="Basic and acidic residues" evidence="7">
    <location>
        <begin position="189"/>
        <end position="203"/>
    </location>
</feature>